<feature type="transmembrane region" description="Helical" evidence="1">
    <location>
        <begin position="478"/>
        <end position="497"/>
    </location>
</feature>
<dbReference type="InterPro" id="IPR011385">
    <property type="entry name" value="Site-sp_rcmbase"/>
</dbReference>
<protein>
    <submittedName>
        <fullName evidence="2">Site-specific recombinase</fullName>
    </submittedName>
</protein>
<proteinExistence type="predicted"/>
<reference evidence="3" key="1">
    <citation type="journal article" date="2019" name="Int. J. Syst. Evol. Microbiol.">
        <title>The Global Catalogue of Microorganisms (GCM) 10K type strain sequencing project: providing services to taxonomists for standard genome sequencing and annotation.</title>
        <authorList>
            <consortium name="The Broad Institute Genomics Platform"/>
            <consortium name="The Broad Institute Genome Sequencing Center for Infectious Disease"/>
            <person name="Wu L."/>
            <person name="Ma J."/>
        </authorList>
    </citation>
    <scope>NUCLEOTIDE SEQUENCE [LARGE SCALE GENOMIC DNA]</scope>
    <source>
        <strain evidence="3">CCUG 39402</strain>
    </source>
</reference>
<organism evidence="2 3">
    <name type="scientific">Polaromonas aquatica</name>
    <dbReference type="NCBI Taxonomy" id="332657"/>
    <lineage>
        <taxon>Bacteria</taxon>
        <taxon>Pseudomonadati</taxon>
        <taxon>Pseudomonadota</taxon>
        <taxon>Betaproteobacteria</taxon>
        <taxon>Burkholderiales</taxon>
        <taxon>Comamonadaceae</taxon>
        <taxon>Polaromonas</taxon>
    </lineage>
</organism>
<dbReference type="RefSeq" id="WP_371439188.1">
    <property type="nucleotide sequence ID" value="NZ_JBHSRS010000080.1"/>
</dbReference>
<dbReference type="EMBL" id="JBHSRS010000080">
    <property type="protein sequence ID" value="MFC6282855.1"/>
    <property type="molecule type" value="Genomic_DNA"/>
</dbReference>
<keyword evidence="1" id="KW-0812">Transmembrane</keyword>
<evidence type="ECO:0000313" key="2">
    <source>
        <dbReference type="EMBL" id="MFC6282855.1"/>
    </source>
</evidence>
<dbReference type="PIRSF" id="PIRSF015380">
    <property type="entry name" value="Site-sp_rcmb"/>
    <property type="match status" value="1"/>
</dbReference>
<keyword evidence="3" id="KW-1185">Reference proteome</keyword>
<dbReference type="Proteomes" id="UP001596270">
    <property type="component" value="Unassembled WGS sequence"/>
</dbReference>
<feature type="transmembrane region" description="Helical" evidence="1">
    <location>
        <begin position="367"/>
        <end position="388"/>
    </location>
</feature>
<sequence length="651" mass="71881">MKDLRTLLNTLNPDAGLAERHVWLIRLFEWIRGDESSVQACASRLQTFIAAVEAQPELRARLQAWWHTLIQTVDITTLLADFGFAPRTAFMSELAERLRRKILPGTPETTDASELFPLVAPTRFDAQWMSALEEAQITQLVALLSAEPEADTLHWQHSLMDALTYCTAQIRATGFAPELRLRMDRGLGDVRAFHALPGDIEDLRSALFGSHRDEAQLQAVIARYRDRLDACRTAVNSVYAHLEENGISIGMVFRLRQLRARIMRVRELLDALLSPAPAMMAVKLLVRRVVIAQEGKSIGALISANSTLLSAKMAERSAETGEHYITRDRAEYKEMLGKAMGGGAVTALTTLLKFTVVAIGLSAFWSGFWASVAYAGTFIMIQLLHFTLATKQPAMTAPAMAAKLKDIKSADAVNDFVDEVTHLVRSQVAAVFGNVFMVVPAVLLVNAVVLLLLGHSMISHKDAMHVFETLTLLGPTLLWAAFTGVILFSSSMVAGWAENWFVLHRLDSAIRHNPRFTAVLGAGRAARWSAFMRENISGFASNISLGFMLGLIPAFTGFFGFELEARHVTLSTGQLAAAAASLGLETLKLPIFWWCVASIPLIGALNLGVSFYFAFRLALQAHNVSGVDRARIRAVIWARWRSHPRSFFVPE</sequence>
<evidence type="ECO:0000313" key="3">
    <source>
        <dbReference type="Proteomes" id="UP001596270"/>
    </source>
</evidence>
<gene>
    <name evidence="2" type="ORF">ACFQND_16660</name>
</gene>
<feature type="transmembrane region" description="Helical" evidence="1">
    <location>
        <begin position="591"/>
        <end position="615"/>
    </location>
</feature>
<comment type="caution">
    <text evidence="2">The sequence shown here is derived from an EMBL/GenBank/DDBJ whole genome shotgun (WGS) entry which is preliminary data.</text>
</comment>
<evidence type="ECO:0000256" key="1">
    <source>
        <dbReference type="SAM" id="Phobius"/>
    </source>
</evidence>
<keyword evidence="1" id="KW-0472">Membrane</keyword>
<feature type="transmembrane region" description="Helical" evidence="1">
    <location>
        <begin position="435"/>
        <end position="458"/>
    </location>
</feature>
<keyword evidence="1" id="KW-1133">Transmembrane helix</keyword>
<feature type="transmembrane region" description="Helical" evidence="1">
    <location>
        <begin position="539"/>
        <end position="561"/>
    </location>
</feature>
<accession>A0ABW1U046</accession>
<feature type="transmembrane region" description="Helical" evidence="1">
    <location>
        <begin position="339"/>
        <end position="361"/>
    </location>
</feature>
<name>A0ABW1U046_9BURK</name>
<dbReference type="Pfam" id="PF10136">
    <property type="entry name" value="SpecificRecomb"/>
    <property type="match status" value="1"/>
</dbReference>